<dbReference type="CDD" id="cd03141">
    <property type="entry name" value="GATase1_Hsp31_like"/>
    <property type="match status" value="1"/>
</dbReference>
<protein>
    <submittedName>
        <fullName evidence="5">Putative intracellular protease/amidase</fullName>
    </submittedName>
</protein>
<dbReference type="InParanoid" id="A0A1I4E9D0"/>
<dbReference type="RefSeq" id="WP_091324069.1">
    <property type="nucleotide sequence ID" value="NZ_FOSW01000005.1"/>
</dbReference>
<keyword evidence="2" id="KW-0456">Lyase</keyword>
<keyword evidence="5" id="KW-0645">Protease</keyword>
<dbReference type="PANTHER" id="PTHR48094:SF11">
    <property type="entry name" value="GLUTATHIONE-INDEPENDENT GLYOXALASE HSP31-RELATED"/>
    <property type="match status" value="1"/>
</dbReference>
<dbReference type="GO" id="GO:0008233">
    <property type="term" value="F:peptidase activity"/>
    <property type="evidence" value="ECO:0007669"/>
    <property type="project" value="UniProtKB-KW"/>
</dbReference>
<keyword evidence="6" id="KW-1185">Reference proteome</keyword>
<dbReference type="STRING" id="504800.SAMN04488085_105260"/>
<evidence type="ECO:0000256" key="1">
    <source>
        <dbReference type="ARBA" id="ARBA00023016"/>
    </source>
</evidence>
<dbReference type="OrthoDB" id="9792284at2"/>
<proteinExistence type="inferred from homology"/>
<name>A0A1I4E9D0_9ACTN</name>
<keyword evidence="1" id="KW-0346">Stress response</keyword>
<dbReference type="GO" id="GO:0006508">
    <property type="term" value="P:proteolysis"/>
    <property type="evidence" value="ECO:0007669"/>
    <property type="project" value="UniProtKB-KW"/>
</dbReference>
<dbReference type="Pfam" id="PF01965">
    <property type="entry name" value="DJ-1_PfpI"/>
    <property type="match status" value="1"/>
</dbReference>
<evidence type="ECO:0000313" key="5">
    <source>
        <dbReference type="EMBL" id="SFL01207.1"/>
    </source>
</evidence>
<keyword evidence="5" id="KW-0378">Hydrolase</keyword>
<gene>
    <name evidence="5" type="ORF">SAMN04488085_105260</name>
</gene>
<evidence type="ECO:0000256" key="3">
    <source>
        <dbReference type="ARBA" id="ARBA00038493"/>
    </source>
</evidence>
<evidence type="ECO:0000259" key="4">
    <source>
        <dbReference type="Pfam" id="PF01965"/>
    </source>
</evidence>
<accession>A0A1I4E9D0</accession>
<dbReference type="PANTHER" id="PTHR48094">
    <property type="entry name" value="PROTEIN/NUCLEIC ACID DEGLYCASE DJ-1-RELATED"/>
    <property type="match status" value="1"/>
</dbReference>
<reference evidence="5 6" key="1">
    <citation type="submission" date="2016-10" db="EMBL/GenBank/DDBJ databases">
        <authorList>
            <person name="de Groot N.N."/>
        </authorList>
    </citation>
    <scope>NUCLEOTIDE SEQUENCE [LARGE SCALE GENOMIC DNA]</scope>
    <source>
        <strain evidence="5 6">DSM 45317</strain>
    </source>
</reference>
<dbReference type="GO" id="GO:0005737">
    <property type="term" value="C:cytoplasm"/>
    <property type="evidence" value="ECO:0007669"/>
    <property type="project" value="TreeGrafter"/>
</dbReference>
<dbReference type="GO" id="GO:0019172">
    <property type="term" value="F:glyoxalase III activity"/>
    <property type="evidence" value="ECO:0007669"/>
    <property type="project" value="TreeGrafter"/>
</dbReference>
<feature type="domain" description="DJ-1/PfpI" evidence="4">
    <location>
        <begin position="28"/>
        <end position="227"/>
    </location>
</feature>
<dbReference type="Proteomes" id="UP000199152">
    <property type="component" value="Unassembled WGS sequence"/>
</dbReference>
<dbReference type="GO" id="GO:0019243">
    <property type="term" value="P:methylglyoxal catabolic process to D-lactate via S-lactoyl-glutathione"/>
    <property type="evidence" value="ECO:0007669"/>
    <property type="project" value="TreeGrafter"/>
</dbReference>
<dbReference type="InterPro" id="IPR029062">
    <property type="entry name" value="Class_I_gatase-like"/>
</dbReference>
<sequence>MPAVLIVLSAADHWTLKDGTRHPTGFWAEEFLVPHGIFREAGIDVVIATPGGTPPTVDQRSLDPEMAGGEERAAQLRAELDALSGALAAPARLEDQSPGEYDAIFIPGGHGPMEDLAVSTDLGRLLLGFLDAARIVSSVCHGPAGLLPAVRPDGTWAFVGRELTAFTNEEEAQAGLADKAPWLLEDRLRAAGARFRSGPAWAPFVVVDGDLVTGQNPASSREAAERVVGLLQARAAQPA</sequence>
<dbReference type="AlphaFoldDB" id="A0A1I4E9D0"/>
<dbReference type="EMBL" id="FOSW01000005">
    <property type="protein sequence ID" value="SFL01207.1"/>
    <property type="molecule type" value="Genomic_DNA"/>
</dbReference>
<organism evidence="5 6">
    <name type="scientific">Geodermatophilus ruber</name>
    <dbReference type="NCBI Taxonomy" id="504800"/>
    <lineage>
        <taxon>Bacteria</taxon>
        <taxon>Bacillati</taxon>
        <taxon>Actinomycetota</taxon>
        <taxon>Actinomycetes</taxon>
        <taxon>Geodermatophilales</taxon>
        <taxon>Geodermatophilaceae</taxon>
        <taxon>Geodermatophilus</taxon>
    </lineage>
</organism>
<evidence type="ECO:0000256" key="2">
    <source>
        <dbReference type="ARBA" id="ARBA00023239"/>
    </source>
</evidence>
<dbReference type="SUPFAM" id="SSF52317">
    <property type="entry name" value="Class I glutamine amidotransferase-like"/>
    <property type="match status" value="1"/>
</dbReference>
<comment type="similarity">
    <text evidence="3">Belongs to the peptidase C56 family. HSP31-like subfamily.</text>
</comment>
<dbReference type="Gene3D" id="3.40.50.880">
    <property type="match status" value="1"/>
</dbReference>
<dbReference type="InterPro" id="IPR050325">
    <property type="entry name" value="Prot/Nucl_acid_deglycase"/>
</dbReference>
<evidence type="ECO:0000313" key="6">
    <source>
        <dbReference type="Proteomes" id="UP000199152"/>
    </source>
</evidence>
<dbReference type="InterPro" id="IPR002818">
    <property type="entry name" value="DJ-1/PfpI"/>
</dbReference>